<proteinExistence type="inferred from homology"/>
<feature type="domain" description="NTF2-like N-terminal transpeptidase" evidence="6">
    <location>
        <begin position="24"/>
        <end position="148"/>
    </location>
</feature>
<protein>
    <submittedName>
        <fullName evidence="7">Penicillin-binding transpeptidase domain-containing protein</fullName>
    </submittedName>
</protein>
<feature type="domain" description="Penicillin-binding protein dimerisation" evidence="5">
    <location>
        <begin position="155"/>
        <end position="317"/>
    </location>
</feature>
<dbReference type="PANTHER" id="PTHR30627:SF25">
    <property type="entry name" value="PENICILLIN-BINDING PROTEIN 3"/>
    <property type="match status" value="1"/>
</dbReference>
<reference evidence="7 8" key="1">
    <citation type="submission" date="2018-12" db="EMBL/GenBank/DDBJ databases">
        <title>Comparitive functional genomics of dry heat resistant strains isolated from the viking spacecraft.</title>
        <authorList>
            <person name="Seuylemezian A."/>
            <person name="Vaishampayan P."/>
        </authorList>
    </citation>
    <scope>NUCLEOTIDE SEQUENCE [LARGE SCALE GENOMIC DNA]</scope>
    <source>
        <strain evidence="7 8">M6-11</strain>
    </source>
</reference>
<dbReference type="Gene3D" id="3.90.1310.10">
    <property type="entry name" value="Penicillin-binding protein 2a (Domain 2)"/>
    <property type="match status" value="1"/>
</dbReference>
<dbReference type="InterPro" id="IPR050515">
    <property type="entry name" value="Beta-lactam/transpept"/>
</dbReference>
<gene>
    <name evidence="7" type="ORF">EJA12_12860</name>
</gene>
<dbReference type="Pfam" id="PF03717">
    <property type="entry name" value="PBP_dimer"/>
    <property type="match status" value="1"/>
</dbReference>
<evidence type="ECO:0000259" key="4">
    <source>
        <dbReference type="Pfam" id="PF00905"/>
    </source>
</evidence>
<dbReference type="RefSeq" id="WP_125904266.1">
    <property type="nucleotide sequence ID" value="NZ_JAPDFN010000021.1"/>
</dbReference>
<comment type="caution">
    <text evidence="7">The sequence shown here is derived from an EMBL/GenBank/DDBJ whole genome shotgun (WGS) entry which is preliminary data.</text>
</comment>
<dbReference type="PANTHER" id="PTHR30627">
    <property type="entry name" value="PEPTIDOGLYCAN D,D-TRANSPEPTIDASE"/>
    <property type="match status" value="1"/>
</dbReference>
<comment type="subcellular location">
    <subcellularLocation>
        <location evidence="1">Membrane</location>
    </subcellularLocation>
</comment>
<dbReference type="InterPro" id="IPR036138">
    <property type="entry name" value="PBP_dimer_sf"/>
</dbReference>
<evidence type="ECO:0000313" key="8">
    <source>
        <dbReference type="Proteomes" id="UP000272481"/>
    </source>
</evidence>
<sequence>MKKIAFVTIILLLVFLSGCRDKPTPEDRLAEYISHWNKGDFAAMYDGYLTGKTKNAFPEEEFVARQEKLVEDLGISNLEVSYGKPGKDAEWDKKQPAEFDIRVKMETLAGPVEFDKPIRLRHEEQEKEKTWFVEWDPSYIFPDLEKGDDVDLSRTAAKRGEIVDRAGIPIAKNGTGYQVGIVPEKLDEARKADIAELLGTTAEAIDKSLNAAWVKPDLFVPIGKTAKNDTARLEQLLKIPGVAAQETAMREYPYGEALAHLTGYIGAISAEQLEKLKDKGYSENDQIGRRGLESLLEDRLRGRDGMKITLKKAQEGKEPVTVAERAPEDGETIKLTIDAELQKVAYDAMKGEPGTAASVAPETGEVLTLVSSPAYDPNEFITGMGGDRYRELEEDEKTPLFNRFAQSYAPGSTLKPVTAAIGMKAGTLDPAKGLTITGKTWQKDASWGAYRVSRLHPEAPNPIDLNRAMVYSDNIYFAQQALAMGKDTFTEGLEQFGFGGPIPLEAMELKASQISNEGTIGSEGQLADTSFGQGQMLTNILHLASMYEPFLTGGTMYKPTLLFDEKDGQVWKEGLLDPAQAETIRSTLRSVVSDGFAQSANIGDVPIAGKTGTAELKGSGEERGKENGYFVSYHAENPSFILAMMVENVEDNGGSDYVAAMSAKVHRYASER</sequence>
<dbReference type="SUPFAM" id="SSF56601">
    <property type="entry name" value="beta-lactamase/transpeptidase-like"/>
    <property type="match status" value="1"/>
</dbReference>
<dbReference type="Proteomes" id="UP000272481">
    <property type="component" value="Unassembled WGS sequence"/>
</dbReference>
<keyword evidence="8" id="KW-1185">Reference proteome</keyword>
<dbReference type="Gene3D" id="3.10.450.100">
    <property type="entry name" value="NTF2-like, domain 1"/>
    <property type="match status" value="1"/>
</dbReference>
<dbReference type="EMBL" id="RWGW01000022">
    <property type="protein sequence ID" value="RSK24875.1"/>
    <property type="molecule type" value="Genomic_DNA"/>
</dbReference>
<evidence type="ECO:0000256" key="2">
    <source>
        <dbReference type="ARBA" id="ARBA00007171"/>
    </source>
</evidence>
<dbReference type="Pfam" id="PF00905">
    <property type="entry name" value="Transpeptidase"/>
    <property type="match status" value="1"/>
</dbReference>
<feature type="domain" description="Penicillin-binding protein transpeptidase" evidence="4">
    <location>
        <begin position="355"/>
        <end position="661"/>
    </location>
</feature>
<evidence type="ECO:0000259" key="5">
    <source>
        <dbReference type="Pfam" id="PF03717"/>
    </source>
</evidence>
<dbReference type="InterPro" id="IPR001460">
    <property type="entry name" value="PCN-bd_Tpept"/>
</dbReference>
<dbReference type="SUPFAM" id="SSF54427">
    <property type="entry name" value="NTF2-like"/>
    <property type="match status" value="1"/>
</dbReference>
<keyword evidence="3" id="KW-0472">Membrane</keyword>
<evidence type="ECO:0000313" key="7">
    <source>
        <dbReference type="EMBL" id="RSK24875.1"/>
    </source>
</evidence>
<dbReference type="InterPro" id="IPR005311">
    <property type="entry name" value="PBP_dimer"/>
</dbReference>
<dbReference type="Gene3D" id="3.40.710.10">
    <property type="entry name" value="DD-peptidase/beta-lactamase superfamily"/>
    <property type="match status" value="1"/>
</dbReference>
<evidence type="ECO:0000259" key="6">
    <source>
        <dbReference type="Pfam" id="PF05223"/>
    </source>
</evidence>
<dbReference type="PROSITE" id="PS51257">
    <property type="entry name" value="PROKAR_LIPOPROTEIN"/>
    <property type="match status" value="1"/>
</dbReference>
<dbReference type="InterPro" id="IPR012338">
    <property type="entry name" value="Beta-lactam/transpept-like"/>
</dbReference>
<evidence type="ECO:0000256" key="3">
    <source>
        <dbReference type="ARBA" id="ARBA00023136"/>
    </source>
</evidence>
<organism evidence="7 8">
    <name type="scientific">Bhargavaea beijingensis</name>
    <dbReference type="NCBI Taxonomy" id="426756"/>
    <lineage>
        <taxon>Bacteria</taxon>
        <taxon>Bacillati</taxon>
        <taxon>Bacillota</taxon>
        <taxon>Bacilli</taxon>
        <taxon>Bacillales</taxon>
        <taxon>Caryophanaceae</taxon>
        <taxon>Bhargavaea</taxon>
    </lineage>
</organism>
<name>A0ABX9Z9V6_9BACL</name>
<accession>A0ABX9Z9V6</accession>
<dbReference type="Pfam" id="PF05223">
    <property type="entry name" value="MecA_N"/>
    <property type="match status" value="1"/>
</dbReference>
<dbReference type="InterPro" id="IPR032710">
    <property type="entry name" value="NTF2-like_dom_sf"/>
</dbReference>
<dbReference type="InterPro" id="IPR007887">
    <property type="entry name" value="MecA_N"/>
</dbReference>
<evidence type="ECO:0000256" key="1">
    <source>
        <dbReference type="ARBA" id="ARBA00004370"/>
    </source>
</evidence>
<dbReference type="Gene3D" id="3.30.1390.30">
    <property type="entry name" value="Penicillin-binding protein 2a, domain 3"/>
    <property type="match status" value="1"/>
</dbReference>
<comment type="similarity">
    <text evidence="2">Belongs to the transpeptidase family.</text>
</comment>
<dbReference type="SUPFAM" id="SSF56519">
    <property type="entry name" value="Penicillin binding protein dimerisation domain"/>
    <property type="match status" value="1"/>
</dbReference>